<evidence type="ECO:0000313" key="2">
    <source>
        <dbReference type="EMBL" id="MBP3194020.1"/>
    </source>
</evidence>
<sequence>MDWYRDQARGIGDEAVELIECIIAKRVHPEQAYRSCDGILALSRKVGKVPLLRAAKIALSVNEPTYSFVKRLIQNGVSDLTPASSPKPARLPEHNNIRGKTYYQKP</sequence>
<dbReference type="RefSeq" id="WP_210513479.1">
    <property type="nucleotide sequence ID" value="NZ_JAFIDN010000027.1"/>
</dbReference>
<name>A0A8J7RLU7_9BACT</name>
<accession>A0A8J7RLU7</accession>
<feature type="region of interest" description="Disordered" evidence="1">
    <location>
        <begin position="79"/>
        <end position="106"/>
    </location>
</feature>
<organism evidence="2 3">
    <name type="scientific">Natronogracilivirga saccharolytica</name>
    <dbReference type="NCBI Taxonomy" id="2812953"/>
    <lineage>
        <taxon>Bacteria</taxon>
        <taxon>Pseudomonadati</taxon>
        <taxon>Balneolota</taxon>
        <taxon>Balneolia</taxon>
        <taxon>Balneolales</taxon>
        <taxon>Cyclonatronaceae</taxon>
        <taxon>Natronogracilivirga</taxon>
    </lineage>
</organism>
<dbReference type="Proteomes" id="UP000673975">
    <property type="component" value="Unassembled WGS sequence"/>
</dbReference>
<gene>
    <name evidence="2" type="ORF">NATSA_15205</name>
</gene>
<evidence type="ECO:0000256" key="1">
    <source>
        <dbReference type="SAM" id="MobiDB-lite"/>
    </source>
</evidence>
<dbReference type="EMBL" id="JAFIDN010000027">
    <property type="protein sequence ID" value="MBP3194020.1"/>
    <property type="molecule type" value="Genomic_DNA"/>
</dbReference>
<evidence type="ECO:0000313" key="3">
    <source>
        <dbReference type="Proteomes" id="UP000673975"/>
    </source>
</evidence>
<protein>
    <submittedName>
        <fullName evidence="2">Uncharacterized protein</fullName>
    </submittedName>
</protein>
<comment type="caution">
    <text evidence="2">The sequence shown here is derived from an EMBL/GenBank/DDBJ whole genome shotgun (WGS) entry which is preliminary data.</text>
</comment>
<dbReference type="AlphaFoldDB" id="A0A8J7RLU7"/>
<proteinExistence type="predicted"/>
<reference evidence="2" key="1">
    <citation type="submission" date="2021-02" db="EMBL/GenBank/DDBJ databases">
        <title>Natronogracilivirga saccharolytica gen. nov. sp. nov. a new anaerobic, haloalkiliphilic carbohydrate-fermenting bacterium from soda lake and proposing of Cyclonatronumiaceae fam. nov. in the phylum Balneolaeota.</title>
        <authorList>
            <person name="Zhilina T.N."/>
            <person name="Sorokin D.Y."/>
            <person name="Zavarzina D.G."/>
            <person name="Toshchakov S.V."/>
            <person name="Kublanov I.V."/>
        </authorList>
    </citation>
    <scope>NUCLEOTIDE SEQUENCE</scope>
    <source>
        <strain evidence="2">Z-1702</strain>
    </source>
</reference>
<keyword evidence="3" id="KW-1185">Reference proteome</keyword>